<sequence length="77" mass="9050">MGWRLVLLWVMAVLYHPGMPVLFDVDTSVDPCDDFSRYVCNKANLRKTRDQLLELATRKLEQNRSTYPLVYKMIKVS</sequence>
<dbReference type="WBParaSite" id="PEQ_0001007101-mRNA-1">
    <property type="protein sequence ID" value="PEQ_0001007101-mRNA-1"/>
    <property type="gene ID" value="PEQ_0001007101"/>
</dbReference>
<evidence type="ECO:0000313" key="2">
    <source>
        <dbReference type="Proteomes" id="UP000887564"/>
    </source>
</evidence>
<evidence type="ECO:0000256" key="1">
    <source>
        <dbReference type="SAM" id="SignalP"/>
    </source>
</evidence>
<protein>
    <submittedName>
        <fullName evidence="3">Peptidase M13 N-terminal domain-containing protein</fullName>
    </submittedName>
</protein>
<dbReference type="Proteomes" id="UP000887564">
    <property type="component" value="Unplaced"/>
</dbReference>
<organism evidence="2 3">
    <name type="scientific">Parascaris equorum</name>
    <name type="common">Equine roundworm</name>
    <dbReference type="NCBI Taxonomy" id="6256"/>
    <lineage>
        <taxon>Eukaryota</taxon>
        <taxon>Metazoa</taxon>
        <taxon>Ecdysozoa</taxon>
        <taxon>Nematoda</taxon>
        <taxon>Chromadorea</taxon>
        <taxon>Rhabditida</taxon>
        <taxon>Spirurina</taxon>
        <taxon>Ascaridomorpha</taxon>
        <taxon>Ascaridoidea</taxon>
        <taxon>Ascarididae</taxon>
        <taxon>Parascaris</taxon>
    </lineage>
</organism>
<keyword evidence="2" id="KW-1185">Reference proteome</keyword>
<feature type="signal peptide" evidence="1">
    <location>
        <begin position="1"/>
        <end position="20"/>
    </location>
</feature>
<keyword evidence="1" id="KW-0732">Signal</keyword>
<evidence type="ECO:0000313" key="3">
    <source>
        <dbReference type="WBParaSite" id="PEQ_0001007101-mRNA-1"/>
    </source>
</evidence>
<reference evidence="3" key="1">
    <citation type="submission" date="2022-11" db="UniProtKB">
        <authorList>
            <consortium name="WormBaseParasite"/>
        </authorList>
    </citation>
    <scope>IDENTIFICATION</scope>
</reference>
<feature type="chain" id="PRO_5037631535" evidence="1">
    <location>
        <begin position="21"/>
        <end position="77"/>
    </location>
</feature>
<dbReference type="SUPFAM" id="SSF55486">
    <property type="entry name" value="Metalloproteases ('zincins'), catalytic domain"/>
    <property type="match status" value="1"/>
</dbReference>
<proteinExistence type="predicted"/>
<accession>A0A914S791</accession>
<dbReference type="AlphaFoldDB" id="A0A914S791"/>
<name>A0A914S791_PAREQ</name>